<organism evidence="1">
    <name type="scientific">Symploca sp. SIO1C4</name>
    <dbReference type="NCBI Taxonomy" id="2607765"/>
    <lineage>
        <taxon>Bacteria</taxon>
        <taxon>Bacillati</taxon>
        <taxon>Cyanobacteriota</taxon>
        <taxon>Cyanophyceae</taxon>
        <taxon>Coleofasciculales</taxon>
        <taxon>Coleofasciculaceae</taxon>
        <taxon>Symploca</taxon>
    </lineage>
</organism>
<protein>
    <submittedName>
        <fullName evidence="1">DUF1800 domain-containing protein</fullName>
    </submittedName>
</protein>
<evidence type="ECO:0000313" key="1">
    <source>
        <dbReference type="EMBL" id="NER31093.1"/>
    </source>
</evidence>
<reference evidence="1" key="1">
    <citation type="submission" date="2019-11" db="EMBL/GenBank/DDBJ databases">
        <title>Genomic insights into an expanded diversity of filamentous marine cyanobacteria reveals the extraordinary biosynthetic potential of Moorea and Okeania.</title>
        <authorList>
            <person name="Ferreira Leao T."/>
            <person name="Wang M."/>
            <person name="Moss N."/>
            <person name="Da Silva R."/>
            <person name="Sanders J."/>
            <person name="Nurk S."/>
            <person name="Gurevich A."/>
            <person name="Humphrey G."/>
            <person name="Reher R."/>
            <person name="Zhu Q."/>
            <person name="Belda-Ferre P."/>
            <person name="Glukhov E."/>
            <person name="Rex R."/>
            <person name="Dorrestein P.C."/>
            <person name="Knight R."/>
            <person name="Pevzner P."/>
            <person name="Gerwick W.H."/>
            <person name="Gerwick L."/>
        </authorList>
    </citation>
    <scope>NUCLEOTIDE SEQUENCE</scope>
    <source>
        <strain evidence="1">SIO1C4</strain>
    </source>
</reference>
<sequence>FELAPVLSQLFKSQHFFDDTTIGVIIKSPYDLYLNLLKETDFSYNDASIEGVIGAANIMGQRGFNLFK</sequence>
<feature type="non-terminal residue" evidence="1">
    <location>
        <position position="1"/>
    </location>
</feature>
<name>A0A6B3NHE9_9CYAN</name>
<accession>A0A6B3NHE9</accession>
<dbReference type="InterPro" id="IPR014917">
    <property type="entry name" value="DUF1800"/>
</dbReference>
<dbReference type="AlphaFoldDB" id="A0A6B3NHE9"/>
<dbReference type="Pfam" id="PF08811">
    <property type="entry name" value="DUF1800"/>
    <property type="match status" value="1"/>
</dbReference>
<proteinExistence type="predicted"/>
<gene>
    <name evidence="1" type="ORF">F6J89_26605</name>
</gene>
<dbReference type="EMBL" id="JAAHFQ010000719">
    <property type="protein sequence ID" value="NER31093.1"/>
    <property type="molecule type" value="Genomic_DNA"/>
</dbReference>
<comment type="caution">
    <text evidence="1">The sequence shown here is derived from an EMBL/GenBank/DDBJ whole genome shotgun (WGS) entry which is preliminary data.</text>
</comment>